<feature type="transmembrane region" description="Helical" evidence="1">
    <location>
        <begin position="126"/>
        <end position="149"/>
    </location>
</feature>
<gene>
    <name evidence="2" type="ORF">IAC43_03610</name>
</gene>
<dbReference type="EMBL" id="DVLW01000096">
    <property type="protein sequence ID" value="HIT94247.1"/>
    <property type="molecule type" value="Genomic_DNA"/>
</dbReference>
<protein>
    <submittedName>
        <fullName evidence="2">ECF transporter S component</fullName>
    </submittedName>
</protein>
<dbReference type="InterPro" id="IPR024529">
    <property type="entry name" value="ECF_trnsprt_substrate-spec"/>
</dbReference>
<keyword evidence="1" id="KW-1133">Transmembrane helix</keyword>
<evidence type="ECO:0000256" key="1">
    <source>
        <dbReference type="SAM" id="Phobius"/>
    </source>
</evidence>
<organism evidence="2 3">
    <name type="scientific">Candidatus Faecivivens stercoripullorum</name>
    <dbReference type="NCBI Taxonomy" id="2840805"/>
    <lineage>
        <taxon>Bacteria</taxon>
        <taxon>Bacillati</taxon>
        <taxon>Bacillota</taxon>
        <taxon>Clostridia</taxon>
        <taxon>Eubacteriales</taxon>
        <taxon>Oscillospiraceae</taxon>
        <taxon>Oscillospiraceae incertae sedis</taxon>
        <taxon>Candidatus Faecivivens</taxon>
    </lineage>
</organism>
<keyword evidence="1" id="KW-0812">Transmembrane</keyword>
<comment type="caution">
    <text evidence="2">The sequence shown here is derived from an EMBL/GenBank/DDBJ whole genome shotgun (WGS) entry which is preliminary data.</text>
</comment>
<dbReference type="GO" id="GO:0022857">
    <property type="term" value="F:transmembrane transporter activity"/>
    <property type="evidence" value="ECO:0007669"/>
    <property type="project" value="InterPro"/>
</dbReference>
<dbReference type="Pfam" id="PF12822">
    <property type="entry name" value="ECF_trnsprt"/>
    <property type="match status" value="1"/>
</dbReference>
<feature type="transmembrane region" description="Helical" evidence="1">
    <location>
        <begin position="84"/>
        <end position="105"/>
    </location>
</feature>
<evidence type="ECO:0000313" key="3">
    <source>
        <dbReference type="Proteomes" id="UP000824160"/>
    </source>
</evidence>
<reference evidence="2" key="2">
    <citation type="journal article" date="2021" name="PeerJ">
        <title>Extensive microbial diversity within the chicken gut microbiome revealed by metagenomics and culture.</title>
        <authorList>
            <person name="Gilroy R."/>
            <person name="Ravi A."/>
            <person name="Getino M."/>
            <person name="Pursley I."/>
            <person name="Horton D.L."/>
            <person name="Alikhan N.F."/>
            <person name="Baker D."/>
            <person name="Gharbi K."/>
            <person name="Hall N."/>
            <person name="Watson M."/>
            <person name="Adriaenssens E.M."/>
            <person name="Foster-Nyarko E."/>
            <person name="Jarju S."/>
            <person name="Secka A."/>
            <person name="Antonio M."/>
            <person name="Oren A."/>
            <person name="Chaudhuri R.R."/>
            <person name="La Ragione R."/>
            <person name="Hildebrand F."/>
            <person name="Pallen M.J."/>
        </authorList>
    </citation>
    <scope>NUCLEOTIDE SEQUENCE</scope>
    <source>
        <strain evidence="2">ChiBcec7-5410</strain>
    </source>
</reference>
<sequence length="205" mass="21444">MVQLALFSAIILAMAFTPGLGYIPLGVTRATIIHLPVIIGGILLGPKKGAFLGGVFGATSLINNTINPTITSFTFSPFYSGGNLWSLVICFIPRILIGVVAYYVYKGLCLLWKAAGKKKNNLFDAVSLGAAGLLGSMTNTVLVMGLIYICFGKSYAAAKGIGFDALYDVILGVVAVNGVLEALVAAVITAVVCKVLLRVLKKQAV</sequence>
<name>A0A9D1H5G6_9FIRM</name>
<dbReference type="Gene3D" id="1.10.1760.20">
    <property type="match status" value="1"/>
</dbReference>
<feature type="transmembrane region" description="Helical" evidence="1">
    <location>
        <begin position="169"/>
        <end position="197"/>
    </location>
</feature>
<keyword evidence="1" id="KW-0472">Membrane</keyword>
<reference evidence="2" key="1">
    <citation type="submission" date="2020-10" db="EMBL/GenBank/DDBJ databases">
        <authorList>
            <person name="Gilroy R."/>
        </authorList>
    </citation>
    <scope>NUCLEOTIDE SEQUENCE</scope>
    <source>
        <strain evidence="2">ChiBcec7-5410</strain>
    </source>
</reference>
<evidence type="ECO:0000313" key="2">
    <source>
        <dbReference type="EMBL" id="HIT94247.1"/>
    </source>
</evidence>
<proteinExistence type="predicted"/>
<accession>A0A9D1H5G6</accession>
<dbReference type="Proteomes" id="UP000824160">
    <property type="component" value="Unassembled WGS sequence"/>
</dbReference>
<dbReference type="AlphaFoldDB" id="A0A9D1H5G6"/>